<dbReference type="InterPro" id="IPR037883">
    <property type="entry name" value="Knr4/Smi1-like_sf"/>
</dbReference>
<feature type="domain" description="Knr4/Smi1-like" evidence="1">
    <location>
        <begin position="12"/>
        <end position="136"/>
    </location>
</feature>
<reference evidence="2 5" key="2">
    <citation type="submission" date="2020-07" db="EMBL/GenBank/DDBJ databases">
        <authorList>
            <person name="Feng H."/>
        </authorList>
    </citation>
    <scope>NUCLEOTIDE SEQUENCE [LARGE SCALE GENOMIC DNA]</scope>
    <source>
        <strain evidence="2">S-12</strain>
        <strain evidence="5">s-12</strain>
    </source>
</reference>
<evidence type="ECO:0000313" key="5">
    <source>
        <dbReference type="Proteomes" id="UP000570010"/>
    </source>
</evidence>
<accession>A0A6B3W365</accession>
<evidence type="ECO:0000313" key="3">
    <source>
        <dbReference type="EMBL" id="NEY83195.1"/>
    </source>
</evidence>
<dbReference type="SUPFAM" id="SSF160631">
    <property type="entry name" value="SMI1/KNR4-like"/>
    <property type="match status" value="1"/>
</dbReference>
<evidence type="ECO:0000313" key="4">
    <source>
        <dbReference type="Proteomes" id="UP000472971"/>
    </source>
</evidence>
<reference evidence="3 4" key="1">
    <citation type="submission" date="2020-02" db="EMBL/GenBank/DDBJ databases">
        <title>Bacillus aquiflavi sp. nov., isolated from yellow water of strong flavor Chinese baijiu in Yibin region of China.</title>
        <authorList>
            <person name="Xie J."/>
        </authorList>
    </citation>
    <scope>NUCLEOTIDE SEQUENCE [LARGE SCALE GENOMIC DNA]</scope>
    <source>
        <strain evidence="3 4">3H-10</strain>
    </source>
</reference>
<dbReference type="SMART" id="SM00860">
    <property type="entry name" value="SMI1_KNR4"/>
    <property type="match status" value="1"/>
</dbReference>
<protein>
    <submittedName>
        <fullName evidence="3">SMI1/KNR4 family protein</fullName>
    </submittedName>
</protein>
<dbReference type="RefSeq" id="WP_163243592.1">
    <property type="nucleotide sequence ID" value="NZ_CP082780.1"/>
</dbReference>
<dbReference type="InterPro" id="IPR018958">
    <property type="entry name" value="Knr4/Smi1-like_dom"/>
</dbReference>
<name>A0A6B3W365_9BACI</name>
<keyword evidence="4" id="KW-1185">Reference proteome</keyword>
<proteinExistence type="predicted"/>
<dbReference type="EMBL" id="JAAIWN010000095">
    <property type="protein sequence ID" value="NEY83195.1"/>
    <property type="molecule type" value="Genomic_DNA"/>
</dbReference>
<dbReference type="EMBL" id="JACEIO010000091">
    <property type="protein sequence ID" value="MBA4538836.1"/>
    <property type="molecule type" value="Genomic_DNA"/>
</dbReference>
<organism evidence="3 4">
    <name type="scientific">Bacillus aquiflavi</name>
    <dbReference type="NCBI Taxonomy" id="2672567"/>
    <lineage>
        <taxon>Bacteria</taxon>
        <taxon>Bacillati</taxon>
        <taxon>Bacillota</taxon>
        <taxon>Bacilli</taxon>
        <taxon>Bacillales</taxon>
        <taxon>Bacillaceae</taxon>
        <taxon>Bacillus</taxon>
    </lineage>
</organism>
<dbReference type="Proteomes" id="UP000570010">
    <property type="component" value="Unassembled WGS sequence"/>
</dbReference>
<dbReference type="Pfam" id="PF14568">
    <property type="entry name" value="SUKH_6"/>
    <property type="match status" value="1"/>
</dbReference>
<dbReference type="AlphaFoldDB" id="A0A6B3W365"/>
<evidence type="ECO:0000259" key="1">
    <source>
        <dbReference type="SMART" id="SM00860"/>
    </source>
</evidence>
<sequence length="141" mass="16350">MGLKKWLFSDESLDEKKIIEVERLFGFKLPDDYKKCIMENNGGFPEPNIFNCDDGRIEAVFNNLISFTDENLNIKMFYEFSSQKLIPFARDPFGNLLCFDYSKNNESPKIVFYNYEETGSASITPVCKSFTALLDRLYSLT</sequence>
<dbReference type="Proteomes" id="UP000472971">
    <property type="component" value="Unassembled WGS sequence"/>
</dbReference>
<evidence type="ECO:0000313" key="2">
    <source>
        <dbReference type="EMBL" id="MBA4538836.1"/>
    </source>
</evidence>
<gene>
    <name evidence="3" type="ORF">G4D64_17280</name>
    <name evidence="2" type="ORF">H1Z61_17330</name>
</gene>
<dbReference type="Gene3D" id="3.40.1580.10">
    <property type="entry name" value="SMI1/KNR4-like"/>
    <property type="match status" value="1"/>
</dbReference>
<comment type="caution">
    <text evidence="3">The sequence shown here is derived from an EMBL/GenBank/DDBJ whole genome shotgun (WGS) entry which is preliminary data.</text>
</comment>